<dbReference type="InterPro" id="IPR048494">
    <property type="entry name" value="Dit-like_N"/>
</dbReference>
<feature type="domain" description="Dit-like phage tail protein N-terminal" evidence="4">
    <location>
        <begin position="817"/>
        <end position="946"/>
    </location>
</feature>
<dbReference type="Pfam" id="PF21822">
    <property type="entry name" value="Phage_TAC_15"/>
    <property type="match status" value="1"/>
</dbReference>
<evidence type="ECO:0000313" key="6">
    <source>
        <dbReference type="Proteomes" id="UP000091820"/>
    </source>
</evidence>
<reference evidence="5" key="2">
    <citation type="submission" date="2020-05" db="UniProtKB">
        <authorList>
            <consortium name="EnsemblMetazoa"/>
        </authorList>
    </citation>
    <scope>IDENTIFICATION</scope>
    <source>
        <strain evidence="5">IAEA</strain>
    </source>
</reference>
<keyword evidence="2" id="KW-0472">Membrane</keyword>
<reference evidence="6" key="1">
    <citation type="submission" date="2014-03" db="EMBL/GenBank/DDBJ databases">
        <authorList>
            <person name="Aksoy S."/>
            <person name="Warren W."/>
            <person name="Wilson R.K."/>
        </authorList>
    </citation>
    <scope>NUCLEOTIDE SEQUENCE [LARGE SCALE GENOMIC DNA]</scope>
    <source>
        <strain evidence="6">IAEA</strain>
    </source>
</reference>
<dbReference type="VEuPathDB" id="VectorBase:GBRI030434"/>
<dbReference type="EnsemblMetazoa" id="GBRI030434-RA">
    <property type="protein sequence ID" value="GBRI030434-PA"/>
    <property type="gene ID" value="GBRI030434"/>
</dbReference>
<dbReference type="Proteomes" id="UP000091820">
    <property type="component" value="Unassembled WGS sequence"/>
</dbReference>
<dbReference type="Pfam" id="PF20155">
    <property type="entry name" value="TMP_3"/>
    <property type="match status" value="1"/>
</dbReference>
<dbReference type="InterPro" id="IPR049156">
    <property type="entry name" value="Phage_chap_TAC_15-like"/>
</dbReference>
<evidence type="ECO:0000256" key="2">
    <source>
        <dbReference type="SAM" id="Phobius"/>
    </source>
</evidence>
<evidence type="ECO:0000259" key="3">
    <source>
        <dbReference type="Pfam" id="PF20155"/>
    </source>
</evidence>
<sequence length="1019" mass="108996">MFFIHRLNVWKQITFAADLQKALVKPIFGGLEIADGELKGEGGNILAGISEALSGDRLEHWVKKMLDEGLVAVETADGKAKRLTFSEMETARKHWTGYLRPAEAPVKGQFSAEMTAEMVVWRVIDAGYCSIEAVNDGRITLNQIMKANALLDYKAAAQPTIKFDVNKTPLAQINGVVNDITSKASAAGAKVEKSVNSTLTHVNKSAGGALGALSGYLKGMAGLFAGHEMIKAADEYATALGRIKLYASDTQQALNKVYANAQKSGTSFVSQAELVGSVMQNQKHIGLNESQSIQLADTFGKALSMTSQGAAQDNAAILQFVQMMGAEKVTNMDLKPLLHDSAAISKYLTEISGMSATALMELAGKGSLSPKQVIGWLLEATDRVNQDFEKMPKTFGQGFQRINNAVVKFIGELNQASGISTVFYKMVGKIADHFGRIVWLAALLVASWRLQLFFMRQGVEQSKAMALWEGIRARFTKASLVASAKHIAGMAKMAAMLYGVMLLVDDVYGWLNGKDSVFGEIFGSPDEVKATLKPLTDAFKMMSGWLQKLGVDAGTQGAFSGLGAVAYTLLKMFRLLSEGIGQVALMVNRFLVPALLSVSRAATAALLPLLANPITWIILAIVAALAAVGYYWDDIKKATLAAWEATKAAWGTFSAWFAALWDEAVNAVADKWQGFKSAASVLGDSLKATFKGYVDDIADFFQNLPERIKGWIAQIGTYISQKATEWAKMLNPASWFGGDTPDATAAKIAGHANNSISTTHNWNPNLVQHVNISGATTPAATGRARSALGRVVNSAVGRNILDLSFVNARSEIGILQLDALLTESFSGSSTVTAYPTESGFPIADNVAHNSDTLHIEGVVTGIFPLTMQYSNLYAVGTARLAKARDMLKAQHDSGLPITVLTGLNLYQDVVITAYSVERNADEGEQITISVDLVHIRKATATETAVPEAYAKKADDMSNRGTEGSENEGATATSVSEKAGETRTNVGKAGTEASANGRGQTTLFSLKKRAGEALNQLGGG</sequence>
<keyword evidence="6" id="KW-1185">Reference proteome</keyword>
<dbReference type="AlphaFoldDB" id="A0A1A9WSI6"/>
<proteinExistence type="predicted"/>
<accession>A0A1A9WSI6</accession>
<feature type="compositionally biased region" description="Polar residues" evidence="1">
    <location>
        <begin position="992"/>
        <end position="1003"/>
    </location>
</feature>
<feature type="domain" description="Tape measure protein N-terminal" evidence="3">
    <location>
        <begin position="228"/>
        <end position="415"/>
    </location>
</feature>
<organism evidence="5 6">
    <name type="scientific">Glossina brevipalpis</name>
    <dbReference type="NCBI Taxonomy" id="37001"/>
    <lineage>
        <taxon>Eukaryota</taxon>
        <taxon>Metazoa</taxon>
        <taxon>Ecdysozoa</taxon>
        <taxon>Arthropoda</taxon>
        <taxon>Hexapoda</taxon>
        <taxon>Insecta</taxon>
        <taxon>Pterygota</taxon>
        <taxon>Neoptera</taxon>
        <taxon>Endopterygota</taxon>
        <taxon>Diptera</taxon>
        <taxon>Brachycera</taxon>
        <taxon>Muscomorpha</taxon>
        <taxon>Hippoboscoidea</taxon>
        <taxon>Glossinidae</taxon>
        <taxon>Glossina</taxon>
    </lineage>
</organism>
<name>A0A1A9WSI6_9MUSC</name>
<keyword evidence="2" id="KW-0812">Transmembrane</keyword>
<evidence type="ECO:0000313" key="5">
    <source>
        <dbReference type="EnsemblMetazoa" id="GBRI030434-PA"/>
    </source>
</evidence>
<feature type="compositionally biased region" description="Polar residues" evidence="1">
    <location>
        <begin position="958"/>
        <end position="975"/>
    </location>
</feature>
<dbReference type="Pfam" id="PF21821">
    <property type="entry name" value="Dit_like"/>
    <property type="match status" value="1"/>
</dbReference>
<feature type="transmembrane region" description="Helical" evidence="2">
    <location>
        <begin position="614"/>
        <end position="632"/>
    </location>
</feature>
<keyword evidence="2" id="KW-1133">Transmembrane helix</keyword>
<feature type="region of interest" description="Disordered" evidence="1">
    <location>
        <begin position="949"/>
        <end position="1008"/>
    </location>
</feature>
<protein>
    <submittedName>
        <fullName evidence="5">Uncharacterized protein</fullName>
    </submittedName>
</protein>
<evidence type="ECO:0000259" key="4">
    <source>
        <dbReference type="Pfam" id="PF21821"/>
    </source>
</evidence>
<evidence type="ECO:0000256" key="1">
    <source>
        <dbReference type="SAM" id="MobiDB-lite"/>
    </source>
</evidence>
<dbReference type="InterPro" id="IPR013491">
    <property type="entry name" value="Tape_meas_N"/>
</dbReference>